<sequence>MISEHNIPALASLEYVAYIDDNGELPEQLQGKIGVYAIFDQDKILQFVGYSRDVYLSCKQHLVRFPEKCYWLKVQTIERPNRSILEQIEREWIAENANLPLGNGEDKEKWINPINAKELMTPEEQSNYQNPLIDELAKIKLLKNVARRVEGEILAVLESRGVRSQIRFNPKLKEAGLLDLK</sequence>
<keyword evidence="2" id="KW-1185">Reference proteome</keyword>
<name>A0ABZ2URW2_9CYAN</name>
<evidence type="ECO:0000313" key="1">
    <source>
        <dbReference type="EMBL" id="WZB86275.1"/>
    </source>
</evidence>
<organism evidence="1 2">
    <name type="scientific">Okeanomitos corallinicola TIOX110</name>
    <dbReference type="NCBI Taxonomy" id="3133117"/>
    <lineage>
        <taxon>Bacteria</taxon>
        <taxon>Bacillati</taxon>
        <taxon>Cyanobacteriota</taxon>
        <taxon>Cyanophyceae</taxon>
        <taxon>Nostocales</taxon>
        <taxon>Aphanizomenonaceae</taxon>
        <taxon>Okeanomitos</taxon>
    </lineage>
</organism>
<protein>
    <submittedName>
        <fullName evidence="1">GIY-YIG nuclease family protein</fullName>
    </submittedName>
</protein>
<dbReference type="InterPro" id="IPR049578">
    <property type="entry name" value="CAXIP1-like_GIY-YIG_dom"/>
</dbReference>
<accession>A0ABZ2URW2</accession>
<dbReference type="RefSeq" id="WP_353929190.1">
    <property type="nucleotide sequence ID" value="NZ_CP150886.1"/>
</dbReference>
<dbReference type="CDD" id="cd10450">
    <property type="entry name" value="GIY-YIG_AtGrxS16_like"/>
    <property type="match status" value="1"/>
</dbReference>
<reference evidence="1 2" key="1">
    <citation type="submission" date="2024-04" db="EMBL/GenBank/DDBJ databases">
        <title>Okeanomitos corallinicola gen. &amp; sp. nov. (Nostocales, Cyanobacteria), a new toxic marine heterocyst-forming cyanobacterium from a coral reef.</title>
        <authorList>
            <person name="Li H."/>
            <person name="Li R."/>
            <person name="Kang J."/>
            <person name="Hii K.S."/>
            <person name="Mohamed H.F."/>
            <person name="Xu X."/>
            <person name="Luo Z."/>
        </authorList>
    </citation>
    <scope>NUCLEOTIDE SEQUENCE [LARGE SCALE GENOMIC DNA]</scope>
    <source>
        <strain evidence="1 2">TIOX110</strain>
    </source>
</reference>
<dbReference type="EMBL" id="CP150886">
    <property type="protein sequence ID" value="WZB86275.1"/>
    <property type="molecule type" value="Genomic_DNA"/>
</dbReference>
<proteinExistence type="predicted"/>
<dbReference type="Proteomes" id="UP001483337">
    <property type="component" value="Chromosome"/>
</dbReference>
<gene>
    <name evidence="1" type="ORF">WJM97_12755</name>
</gene>
<evidence type="ECO:0000313" key="2">
    <source>
        <dbReference type="Proteomes" id="UP001483337"/>
    </source>
</evidence>